<feature type="domain" description="BZIP" evidence="7">
    <location>
        <begin position="90"/>
        <end position="153"/>
    </location>
</feature>
<dbReference type="PANTHER" id="PTHR45764:SF21">
    <property type="entry name" value="OS03G0770000 PROTEIN"/>
    <property type="match status" value="1"/>
</dbReference>
<organism evidence="8 9">
    <name type="scientific">Abeliophyllum distichum</name>
    <dbReference type="NCBI Taxonomy" id="126358"/>
    <lineage>
        <taxon>Eukaryota</taxon>
        <taxon>Viridiplantae</taxon>
        <taxon>Streptophyta</taxon>
        <taxon>Embryophyta</taxon>
        <taxon>Tracheophyta</taxon>
        <taxon>Spermatophyta</taxon>
        <taxon>Magnoliopsida</taxon>
        <taxon>eudicotyledons</taxon>
        <taxon>Gunneridae</taxon>
        <taxon>Pentapetalae</taxon>
        <taxon>asterids</taxon>
        <taxon>lamiids</taxon>
        <taxon>Lamiales</taxon>
        <taxon>Oleaceae</taxon>
        <taxon>Forsythieae</taxon>
        <taxon>Abeliophyllum</taxon>
    </lineage>
</organism>
<dbReference type="CDD" id="cd14702">
    <property type="entry name" value="bZIP_plant_GBF1"/>
    <property type="match status" value="1"/>
</dbReference>
<evidence type="ECO:0000256" key="1">
    <source>
        <dbReference type="ARBA" id="ARBA00004123"/>
    </source>
</evidence>
<dbReference type="Gene3D" id="1.20.5.170">
    <property type="match status" value="1"/>
</dbReference>
<protein>
    <submittedName>
        <fullName evidence="8">Basic leucine-zipper 5</fullName>
    </submittedName>
</protein>
<name>A0ABD1V3G5_9LAMI</name>
<feature type="compositionally biased region" description="Basic and acidic residues" evidence="6">
    <location>
        <begin position="78"/>
        <end position="92"/>
    </location>
</feature>
<keyword evidence="3" id="KW-0238">DNA-binding</keyword>
<evidence type="ECO:0000259" key="7">
    <source>
        <dbReference type="PROSITE" id="PS50217"/>
    </source>
</evidence>
<keyword evidence="4" id="KW-0804">Transcription</keyword>
<dbReference type="SMART" id="SM00338">
    <property type="entry name" value="BRLZ"/>
    <property type="match status" value="1"/>
</dbReference>
<evidence type="ECO:0000256" key="5">
    <source>
        <dbReference type="ARBA" id="ARBA00023242"/>
    </source>
</evidence>
<dbReference type="PANTHER" id="PTHR45764">
    <property type="entry name" value="BZIP TRANSCRIPTION FACTOR 44"/>
    <property type="match status" value="1"/>
</dbReference>
<keyword evidence="5" id="KW-0539">Nucleus</keyword>
<proteinExistence type="predicted"/>
<dbReference type="EMBL" id="JBFOLK010000002">
    <property type="protein sequence ID" value="KAL2531757.1"/>
    <property type="molecule type" value="Genomic_DNA"/>
</dbReference>
<sequence>MFSQFPSPESCFGIPFPAFEGGFTPWDSQEQLSIFPPPPEEPAVVLEPPQEPVISRSGSDNSKPHNSGSVSSKNLRTVSDKTYRSGDPIDERKRRRMISNRESARRSRMRKQKDLENLSNKVNRFKIGNRELMNRLRLVVYHDQILRRENDNLRWEEAVLRQRLRDVRQVLLVRQLQQQLNSTAWPCNSFTSINEEHIPHQSLIS</sequence>
<dbReference type="GO" id="GO:0046982">
    <property type="term" value="F:protein heterodimerization activity"/>
    <property type="evidence" value="ECO:0007669"/>
    <property type="project" value="UniProtKB-ARBA"/>
</dbReference>
<evidence type="ECO:0000256" key="6">
    <source>
        <dbReference type="SAM" id="MobiDB-lite"/>
    </source>
</evidence>
<evidence type="ECO:0000256" key="2">
    <source>
        <dbReference type="ARBA" id="ARBA00023015"/>
    </source>
</evidence>
<dbReference type="PROSITE" id="PS00036">
    <property type="entry name" value="BZIP_BASIC"/>
    <property type="match status" value="1"/>
</dbReference>
<accession>A0ABD1V3G5</accession>
<comment type="caution">
    <text evidence="8">The sequence shown here is derived from an EMBL/GenBank/DDBJ whole genome shotgun (WGS) entry which is preliminary data.</text>
</comment>
<feature type="compositionally biased region" description="Polar residues" evidence="6">
    <location>
        <begin position="56"/>
        <end position="77"/>
    </location>
</feature>
<dbReference type="GO" id="GO:0003677">
    <property type="term" value="F:DNA binding"/>
    <property type="evidence" value="ECO:0007669"/>
    <property type="project" value="UniProtKB-KW"/>
</dbReference>
<dbReference type="PROSITE" id="PS50217">
    <property type="entry name" value="BZIP"/>
    <property type="match status" value="1"/>
</dbReference>
<dbReference type="InterPro" id="IPR045314">
    <property type="entry name" value="bZIP_plant_GBF1"/>
</dbReference>
<evidence type="ECO:0000313" key="9">
    <source>
        <dbReference type="Proteomes" id="UP001604336"/>
    </source>
</evidence>
<dbReference type="FunFam" id="1.20.5.170:FF:000020">
    <property type="entry name" value="BZIP transcription factor"/>
    <property type="match status" value="1"/>
</dbReference>
<keyword evidence="9" id="KW-1185">Reference proteome</keyword>
<dbReference type="InterPro" id="IPR004827">
    <property type="entry name" value="bZIP"/>
</dbReference>
<comment type="subcellular location">
    <subcellularLocation>
        <location evidence="1">Nucleus</location>
    </subcellularLocation>
</comment>
<keyword evidence="2" id="KW-0805">Transcription regulation</keyword>
<dbReference type="AlphaFoldDB" id="A0ABD1V3G5"/>
<dbReference type="InterPro" id="IPR046347">
    <property type="entry name" value="bZIP_sf"/>
</dbReference>
<dbReference type="GO" id="GO:0005634">
    <property type="term" value="C:nucleus"/>
    <property type="evidence" value="ECO:0007669"/>
    <property type="project" value="UniProtKB-SubCell"/>
</dbReference>
<evidence type="ECO:0000256" key="3">
    <source>
        <dbReference type="ARBA" id="ARBA00023125"/>
    </source>
</evidence>
<evidence type="ECO:0000256" key="4">
    <source>
        <dbReference type="ARBA" id="ARBA00023163"/>
    </source>
</evidence>
<reference evidence="9" key="1">
    <citation type="submission" date="2024-07" db="EMBL/GenBank/DDBJ databases">
        <title>Two chromosome-level genome assemblies of Korean endemic species Abeliophyllum distichum and Forsythia ovata (Oleaceae).</title>
        <authorList>
            <person name="Jang H."/>
        </authorList>
    </citation>
    <scope>NUCLEOTIDE SEQUENCE [LARGE SCALE GENOMIC DNA]</scope>
</reference>
<dbReference type="SUPFAM" id="SSF57959">
    <property type="entry name" value="Leucine zipper domain"/>
    <property type="match status" value="1"/>
</dbReference>
<feature type="region of interest" description="Disordered" evidence="6">
    <location>
        <begin position="22"/>
        <end position="111"/>
    </location>
</feature>
<dbReference type="Proteomes" id="UP001604336">
    <property type="component" value="Unassembled WGS sequence"/>
</dbReference>
<gene>
    <name evidence="8" type="ORF">Adt_05108</name>
</gene>
<dbReference type="Pfam" id="PF00170">
    <property type="entry name" value="bZIP_1"/>
    <property type="match status" value="1"/>
</dbReference>
<evidence type="ECO:0000313" key="8">
    <source>
        <dbReference type="EMBL" id="KAL2531757.1"/>
    </source>
</evidence>